<name>A0A8S5UPL8_9CAUD</name>
<reference evidence="1" key="1">
    <citation type="journal article" date="2021" name="Proc. Natl. Acad. Sci. U.S.A.">
        <title>A Catalog of Tens of Thousands of Viruses from Human Metagenomes Reveals Hidden Associations with Chronic Diseases.</title>
        <authorList>
            <person name="Tisza M.J."/>
            <person name="Buck C.B."/>
        </authorList>
    </citation>
    <scope>NUCLEOTIDE SEQUENCE</scope>
    <source>
        <strain evidence="1">Ct5FX1</strain>
    </source>
</reference>
<dbReference type="Gene3D" id="2.30.30.110">
    <property type="match status" value="1"/>
</dbReference>
<dbReference type="Pfam" id="PF02452">
    <property type="entry name" value="PemK_toxin"/>
    <property type="match status" value="1"/>
</dbReference>
<dbReference type="GO" id="GO:0003677">
    <property type="term" value="F:DNA binding"/>
    <property type="evidence" value="ECO:0007669"/>
    <property type="project" value="InterPro"/>
</dbReference>
<organism evidence="1">
    <name type="scientific">Siphoviridae sp. ct5FX1</name>
    <dbReference type="NCBI Taxonomy" id="2825335"/>
    <lineage>
        <taxon>Viruses</taxon>
        <taxon>Duplodnaviria</taxon>
        <taxon>Heunggongvirae</taxon>
        <taxon>Uroviricota</taxon>
        <taxon>Caudoviricetes</taxon>
    </lineage>
</organism>
<accession>A0A8S5UPL8</accession>
<protein>
    <submittedName>
        <fullName evidence="1">PemK-like protein</fullName>
    </submittedName>
</protein>
<evidence type="ECO:0000313" key="1">
    <source>
        <dbReference type="EMBL" id="DAF96429.1"/>
    </source>
</evidence>
<proteinExistence type="predicted"/>
<dbReference type="InterPro" id="IPR003477">
    <property type="entry name" value="PemK-like"/>
</dbReference>
<dbReference type="EMBL" id="BK016115">
    <property type="protein sequence ID" value="DAF96429.1"/>
    <property type="molecule type" value="Genomic_DNA"/>
</dbReference>
<dbReference type="InterPro" id="IPR011067">
    <property type="entry name" value="Plasmid_toxin/cell-grow_inhib"/>
</dbReference>
<dbReference type="SUPFAM" id="SSF50118">
    <property type="entry name" value="Cell growth inhibitor/plasmid maintenance toxic component"/>
    <property type="match status" value="1"/>
</dbReference>
<sequence length="281" mass="32373">MSKEYTKDDIIQNKKEAIKSLNMMLEGFINDPAGNHLKKANLLSYWIKDYVRLINFEEKFEPTRNIAYKRGNIVKIQFGFNIGSEYGGLHYGVVLDNKNAHNSPVVTVIPLTSARENRTLHSNSVNLGNDIYRLLKLKYDTIDKALKEEQQEIEETLSLFDSMLALSRKSVEELEQCDKESDEFDQKLLIAKGHLETAKKLQAIWEEKSQHNKEQQDYLEKIGLEISRMKEGSVALVNQITTISKMRIFDPRNLKGVLAGISLSEDNMKKINQKVQDLYIF</sequence>